<keyword evidence="3 10" id="KW-0716">Sensory transduction</keyword>
<evidence type="ECO:0000256" key="7">
    <source>
        <dbReference type="ARBA" id="ARBA00023136"/>
    </source>
</evidence>
<dbReference type="EMBL" id="SGBU01000008">
    <property type="protein sequence ID" value="KAF3054252.1"/>
    <property type="molecule type" value="Genomic_DNA"/>
</dbReference>
<evidence type="ECO:0000313" key="11">
    <source>
        <dbReference type="EMBL" id="KAF3054252.1"/>
    </source>
</evidence>
<dbReference type="PANTHER" id="PTHR21137">
    <property type="entry name" value="ODORANT RECEPTOR"/>
    <property type="match status" value="1"/>
</dbReference>
<evidence type="ECO:0000256" key="8">
    <source>
        <dbReference type="ARBA" id="ARBA00023170"/>
    </source>
</evidence>
<dbReference type="AlphaFoldDB" id="A0A6G1LNW5"/>
<evidence type="ECO:0000256" key="10">
    <source>
        <dbReference type="RuleBase" id="RU351113"/>
    </source>
</evidence>
<sequence>MTDRAQYFSLNRILLVTVGLWPYEQSKFDRLWFIFLFSILTTAILFQFTTFFTSKYTTDFFIKVLTNALFFTNFAIKYIFFAINIEAVKNLLTQFQHIHDQLKNKYEYAIIEKYSYNAKRFSIALTVIYICGIIILVGIQCPFYITGAILQTNVSQPRRLPITTEYFVDQEKYFFLMLVHLNTALCIGTGAVVATGAMLIAYLIHMCGLFKIASYRIEHAMRVSMLENITPEKDILILKEIKCTVDIHRQAMRLSKFLVSKFEVMLFCLITTGVTSLSLNLLQIFRLMSSGANIDEIFNPSLFTLVSVIYMFCANYMGQHLTDHNKQIFVAAYNVQWYIAPLRIQRLILFLLQRNAQEFTVGVGGLFTGSLECFATLVKASVSYFTVIYSTQ</sequence>
<evidence type="ECO:0000256" key="3">
    <source>
        <dbReference type="ARBA" id="ARBA00022606"/>
    </source>
</evidence>
<comment type="caution">
    <text evidence="10">Lacks conserved residue(s) required for the propagation of feature annotation.</text>
</comment>
<evidence type="ECO:0000256" key="5">
    <source>
        <dbReference type="ARBA" id="ARBA00022725"/>
    </source>
</evidence>
<comment type="subcellular location">
    <subcellularLocation>
        <location evidence="1 10">Cell membrane</location>
        <topology evidence="1 10">Multi-pass membrane protein</topology>
    </subcellularLocation>
</comment>
<evidence type="ECO:0000256" key="6">
    <source>
        <dbReference type="ARBA" id="ARBA00022989"/>
    </source>
</evidence>
<feature type="transmembrane region" description="Helical" evidence="10">
    <location>
        <begin position="262"/>
        <end position="285"/>
    </location>
</feature>
<feature type="transmembrane region" description="Helical" evidence="10">
    <location>
        <begin position="123"/>
        <end position="145"/>
    </location>
</feature>
<comment type="caution">
    <text evidence="11">The sequence shown here is derived from an EMBL/GenBank/DDBJ whole genome shotgun (WGS) entry which is preliminary data.</text>
</comment>
<protein>
    <recommendedName>
        <fullName evidence="10">Odorant receptor</fullName>
    </recommendedName>
</protein>
<feature type="transmembrane region" description="Helical" evidence="10">
    <location>
        <begin position="30"/>
        <end position="48"/>
    </location>
</feature>
<keyword evidence="12" id="KW-1185">Reference proteome</keyword>
<gene>
    <name evidence="11" type="primary">Or-247</name>
    <name evidence="11" type="synonym">Nful_v1.0-Or-247</name>
    <name evidence="11" type="ORF">NFUL_NFUL000412</name>
</gene>
<keyword evidence="2" id="KW-1003">Cell membrane</keyword>
<dbReference type="InterPro" id="IPR004117">
    <property type="entry name" value="7tm6_olfct_rcpt"/>
</dbReference>
<proteinExistence type="inferred from homology"/>
<keyword evidence="7 10" id="KW-0472">Membrane</keyword>
<keyword evidence="8 10" id="KW-0675">Receptor</keyword>
<dbReference type="PANTHER" id="PTHR21137:SF35">
    <property type="entry name" value="ODORANT RECEPTOR 19A-RELATED"/>
    <property type="match status" value="1"/>
</dbReference>
<dbReference type="Proteomes" id="UP000479987">
    <property type="component" value="Unassembled WGS sequence"/>
</dbReference>
<evidence type="ECO:0000313" key="12">
    <source>
        <dbReference type="Proteomes" id="UP000479987"/>
    </source>
</evidence>
<feature type="transmembrane region" description="Helical" evidence="10">
    <location>
        <begin position="173"/>
        <end position="204"/>
    </location>
</feature>
<keyword evidence="5 10" id="KW-0552">Olfaction</keyword>
<dbReference type="OrthoDB" id="7551773at2759"/>
<evidence type="ECO:0000256" key="4">
    <source>
        <dbReference type="ARBA" id="ARBA00022692"/>
    </source>
</evidence>
<keyword evidence="9 10" id="KW-0807">Transducer</keyword>
<evidence type="ECO:0000256" key="2">
    <source>
        <dbReference type="ARBA" id="ARBA00022475"/>
    </source>
</evidence>
<dbReference type="GO" id="GO:0005549">
    <property type="term" value="F:odorant binding"/>
    <property type="evidence" value="ECO:0007669"/>
    <property type="project" value="InterPro"/>
</dbReference>
<organism evidence="11 12">
    <name type="scientific">Nylanderia fulva</name>
    <dbReference type="NCBI Taxonomy" id="613905"/>
    <lineage>
        <taxon>Eukaryota</taxon>
        <taxon>Metazoa</taxon>
        <taxon>Ecdysozoa</taxon>
        <taxon>Arthropoda</taxon>
        <taxon>Hexapoda</taxon>
        <taxon>Insecta</taxon>
        <taxon>Pterygota</taxon>
        <taxon>Neoptera</taxon>
        <taxon>Endopterygota</taxon>
        <taxon>Hymenoptera</taxon>
        <taxon>Apocrita</taxon>
        <taxon>Aculeata</taxon>
        <taxon>Formicoidea</taxon>
        <taxon>Formicidae</taxon>
        <taxon>Formicinae</taxon>
        <taxon>Nylanderia</taxon>
    </lineage>
</organism>
<dbReference type="GO" id="GO:0007165">
    <property type="term" value="P:signal transduction"/>
    <property type="evidence" value="ECO:0007669"/>
    <property type="project" value="UniProtKB-KW"/>
</dbReference>
<feature type="transmembrane region" description="Helical" evidence="10">
    <location>
        <begin position="297"/>
        <end position="317"/>
    </location>
</feature>
<reference evidence="11 12" key="1">
    <citation type="submission" date="2019-08" db="EMBL/GenBank/DDBJ databases">
        <title>High quality draft denovo assembly of Nylanderia fulva.</title>
        <authorList>
            <person name="Vargo E.L."/>
            <person name="Tarone A.M."/>
            <person name="Konganti K.R."/>
        </authorList>
    </citation>
    <scope>NUCLEOTIDE SEQUENCE [LARGE SCALE GENOMIC DNA]</scope>
    <source>
        <strain evidence="11">TAMU-Nful-2015</strain>
        <tissue evidence="11">Whole body</tissue>
    </source>
</reference>
<dbReference type="GO" id="GO:0004984">
    <property type="term" value="F:olfactory receptor activity"/>
    <property type="evidence" value="ECO:0007669"/>
    <property type="project" value="InterPro"/>
</dbReference>
<evidence type="ECO:0000256" key="9">
    <source>
        <dbReference type="ARBA" id="ARBA00023224"/>
    </source>
</evidence>
<keyword evidence="4 10" id="KW-0812">Transmembrane</keyword>
<evidence type="ECO:0000256" key="1">
    <source>
        <dbReference type="ARBA" id="ARBA00004651"/>
    </source>
</evidence>
<accession>A0A6G1LNW5</accession>
<feature type="transmembrane region" description="Helical" evidence="10">
    <location>
        <begin position="60"/>
        <end position="80"/>
    </location>
</feature>
<comment type="similarity">
    <text evidence="10">Belongs to the insect chemoreceptor superfamily. Heteromeric odorant receptor channel (TC 1.A.69) family.</text>
</comment>
<dbReference type="GO" id="GO:0005886">
    <property type="term" value="C:plasma membrane"/>
    <property type="evidence" value="ECO:0007669"/>
    <property type="project" value="UniProtKB-SubCell"/>
</dbReference>
<keyword evidence="6 10" id="KW-1133">Transmembrane helix</keyword>
<dbReference type="Pfam" id="PF02949">
    <property type="entry name" value="7tm_6"/>
    <property type="match status" value="1"/>
</dbReference>
<name>A0A6G1LNW5_9HYME</name>